<evidence type="ECO:0000313" key="18">
    <source>
        <dbReference type="Proteomes" id="UP001234495"/>
    </source>
</evidence>
<keyword evidence="11 14" id="KW-1133">Transmembrane helix</keyword>
<protein>
    <recommendedName>
        <fullName evidence="3">histidine kinase</fullName>
        <ecNumber evidence="3">2.7.13.3</ecNumber>
    </recommendedName>
</protein>
<comment type="caution">
    <text evidence="17">The sequence shown here is derived from an EMBL/GenBank/DDBJ whole genome shotgun (WGS) entry which is preliminary data.</text>
</comment>
<dbReference type="PROSITE" id="PS50885">
    <property type="entry name" value="HAMP"/>
    <property type="match status" value="1"/>
</dbReference>
<dbReference type="CDD" id="cd00082">
    <property type="entry name" value="HisKA"/>
    <property type="match status" value="1"/>
</dbReference>
<evidence type="ECO:0000256" key="3">
    <source>
        <dbReference type="ARBA" id="ARBA00012438"/>
    </source>
</evidence>
<evidence type="ECO:0000259" key="15">
    <source>
        <dbReference type="PROSITE" id="PS50109"/>
    </source>
</evidence>
<dbReference type="CDD" id="cd00075">
    <property type="entry name" value="HATPase"/>
    <property type="match status" value="1"/>
</dbReference>
<evidence type="ECO:0000256" key="13">
    <source>
        <dbReference type="ARBA" id="ARBA00023136"/>
    </source>
</evidence>
<dbReference type="InterPro" id="IPR003594">
    <property type="entry name" value="HATPase_dom"/>
</dbReference>
<evidence type="ECO:0000256" key="4">
    <source>
        <dbReference type="ARBA" id="ARBA00022475"/>
    </source>
</evidence>
<dbReference type="Pfam" id="PF02518">
    <property type="entry name" value="HATPase_c"/>
    <property type="match status" value="1"/>
</dbReference>
<dbReference type="GO" id="GO:0016301">
    <property type="term" value="F:kinase activity"/>
    <property type="evidence" value="ECO:0007669"/>
    <property type="project" value="UniProtKB-KW"/>
</dbReference>
<dbReference type="EMBL" id="JAUSUD010000012">
    <property type="protein sequence ID" value="MDQ0231409.1"/>
    <property type="molecule type" value="Genomic_DNA"/>
</dbReference>
<feature type="domain" description="HAMP" evidence="16">
    <location>
        <begin position="177"/>
        <end position="231"/>
    </location>
</feature>
<dbReference type="Proteomes" id="UP001234495">
    <property type="component" value="Unassembled WGS sequence"/>
</dbReference>
<feature type="transmembrane region" description="Helical" evidence="14">
    <location>
        <begin position="7"/>
        <end position="30"/>
    </location>
</feature>
<dbReference type="PANTHER" id="PTHR45436:SF5">
    <property type="entry name" value="SENSOR HISTIDINE KINASE TRCS"/>
    <property type="match status" value="1"/>
</dbReference>
<feature type="domain" description="Histidine kinase" evidence="15">
    <location>
        <begin position="239"/>
        <end position="450"/>
    </location>
</feature>
<name>A0ABT9ZHN9_9BACI</name>
<dbReference type="PANTHER" id="PTHR45436">
    <property type="entry name" value="SENSOR HISTIDINE KINASE YKOH"/>
    <property type="match status" value="1"/>
</dbReference>
<dbReference type="Pfam" id="PF00512">
    <property type="entry name" value="HisKA"/>
    <property type="match status" value="1"/>
</dbReference>
<dbReference type="RefSeq" id="WP_307342320.1">
    <property type="nucleotide sequence ID" value="NZ_JAUSUD010000012.1"/>
</dbReference>
<comment type="subcellular location">
    <subcellularLocation>
        <location evidence="2">Cell membrane</location>
        <topology evidence="2">Multi-pass membrane protein</topology>
    </subcellularLocation>
</comment>
<evidence type="ECO:0000256" key="9">
    <source>
        <dbReference type="ARBA" id="ARBA00022777"/>
    </source>
</evidence>
<dbReference type="InterPro" id="IPR036097">
    <property type="entry name" value="HisK_dim/P_sf"/>
</dbReference>
<evidence type="ECO:0000256" key="11">
    <source>
        <dbReference type="ARBA" id="ARBA00022989"/>
    </source>
</evidence>
<dbReference type="SUPFAM" id="SSF55874">
    <property type="entry name" value="ATPase domain of HSP90 chaperone/DNA topoisomerase II/histidine kinase"/>
    <property type="match status" value="1"/>
</dbReference>
<comment type="catalytic activity">
    <reaction evidence="1">
        <text>ATP + protein L-histidine = ADP + protein N-phospho-L-histidine.</text>
        <dbReference type="EC" id="2.7.13.3"/>
    </reaction>
</comment>
<dbReference type="InterPro" id="IPR004358">
    <property type="entry name" value="Sig_transdc_His_kin-like_C"/>
</dbReference>
<evidence type="ECO:0000313" key="17">
    <source>
        <dbReference type="EMBL" id="MDQ0231409.1"/>
    </source>
</evidence>
<dbReference type="InterPro" id="IPR036890">
    <property type="entry name" value="HATPase_C_sf"/>
</dbReference>
<dbReference type="Gene3D" id="6.10.340.10">
    <property type="match status" value="1"/>
</dbReference>
<dbReference type="SMART" id="SM00387">
    <property type="entry name" value="HATPase_c"/>
    <property type="match status" value="1"/>
</dbReference>
<dbReference type="SMART" id="SM00388">
    <property type="entry name" value="HisKA"/>
    <property type="match status" value="1"/>
</dbReference>
<dbReference type="InterPro" id="IPR050428">
    <property type="entry name" value="TCS_sensor_his_kinase"/>
</dbReference>
<keyword evidence="5" id="KW-0597">Phosphoprotein</keyword>
<keyword evidence="13 14" id="KW-0472">Membrane</keyword>
<dbReference type="SUPFAM" id="SSF47384">
    <property type="entry name" value="Homodimeric domain of signal transducing histidine kinase"/>
    <property type="match status" value="1"/>
</dbReference>
<dbReference type="Gene3D" id="3.30.565.10">
    <property type="entry name" value="Histidine kinase-like ATPase, C-terminal domain"/>
    <property type="match status" value="1"/>
</dbReference>
<accession>A0ABT9ZHN9</accession>
<evidence type="ECO:0000256" key="14">
    <source>
        <dbReference type="SAM" id="Phobius"/>
    </source>
</evidence>
<dbReference type="SUPFAM" id="SSF158472">
    <property type="entry name" value="HAMP domain-like"/>
    <property type="match status" value="1"/>
</dbReference>
<dbReference type="InterPro" id="IPR003661">
    <property type="entry name" value="HisK_dim/P_dom"/>
</dbReference>
<dbReference type="PRINTS" id="PR00344">
    <property type="entry name" value="BCTRLSENSOR"/>
</dbReference>
<evidence type="ECO:0000256" key="10">
    <source>
        <dbReference type="ARBA" id="ARBA00022840"/>
    </source>
</evidence>
<organism evidence="17 18">
    <name type="scientific">Metabacillus malikii</name>
    <dbReference type="NCBI Taxonomy" id="1504265"/>
    <lineage>
        <taxon>Bacteria</taxon>
        <taxon>Bacillati</taxon>
        <taxon>Bacillota</taxon>
        <taxon>Bacilli</taxon>
        <taxon>Bacillales</taxon>
        <taxon>Bacillaceae</taxon>
        <taxon>Metabacillus</taxon>
    </lineage>
</organism>
<dbReference type="SMART" id="SM00304">
    <property type="entry name" value="HAMP"/>
    <property type="match status" value="1"/>
</dbReference>
<keyword evidence="12" id="KW-0902">Two-component regulatory system</keyword>
<evidence type="ECO:0000256" key="7">
    <source>
        <dbReference type="ARBA" id="ARBA00022692"/>
    </source>
</evidence>
<dbReference type="PROSITE" id="PS50109">
    <property type="entry name" value="HIS_KIN"/>
    <property type="match status" value="1"/>
</dbReference>
<dbReference type="Gene3D" id="1.10.287.130">
    <property type="match status" value="1"/>
</dbReference>
<dbReference type="InterPro" id="IPR005467">
    <property type="entry name" value="His_kinase_dom"/>
</dbReference>
<keyword evidence="10" id="KW-0067">ATP-binding</keyword>
<keyword evidence="18" id="KW-1185">Reference proteome</keyword>
<proteinExistence type="predicted"/>
<evidence type="ECO:0000256" key="1">
    <source>
        <dbReference type="ARBA" id="ARBA00000085"/>
    </source>
</evidence>
<dbReference type="InterPro" id="IPR003660">
    <property type="entry name" value="HAMP_dom"/>
</dbReference>
<evidence type="ECO:0000256" key="5">
    <source>
        <dbReference type="ARBA" id="ARBA00022553"/>
    </source>
</evidence>
<gene>
    <name evidence="17" type="ORF">J2S19_002692</name>
</gene>
<keyword evidence="7 14" id="KW-0812">Transmembrane</keyword>
<reference evidence="17 18" key="1">
    <citation type="submission" date="2023-07" db="EMBL/GenBank/DDBJ databases">
        <title>Genomic Encyclopedia of Type Strains, Phase IV (KMG-IV): sequencing the most valuable type-strain genomes for metagenomic binning, comparative biology and taxonomic classification.</title>
        <authorList>
            <person name="Goeker M."/>
        </authorList>
    </citation>
    <scope>NUCLEOTIDE SEQUENCE [LARGE SCALE GENOMIC DNA]</scope>
    <source>
        <strain evidence="17 18">DSM 29005</strain>
    </source>
</reference>
<evidence type="ECO:0000256" key="6">
    <source>
        <dbReference type="ARBA" id="ARBA00022679"/>
    </source>
</evidence>
<evidence type="ECO:0000256" key="2">
    <source>
        <dbReference type="ARBA" id="ARBA00004651"/>
    </source>
</evidence>
<keyword evidence="6" id="KW-0808">Transferase</keyword>
<sequence length="455" mass="51675">MKLRNQINLYTVALVIVLILLMNFSIYAVFSHLITDNELQRSKAETEKIAVALSEGINTVKPRDLLRAYVPIDGMVQVISEERKPLTTITSVTETGLKDQDVSYHPGETSSIITYKQKKYTLTSLPIIWSDGTVVSLQLTQNIEATEEILSVLRLVLLAVTIIAIIPVILSSQVLSKIIIRPIKAMTETMKDIQESGKFKRLPQERKSKDELYEMGNTFNHMIDLLETNFEKQEQFVSNASHELKTPLTIIESYSDLLKRRGKQRPELFDESVEAIHSEAVRMREMIEQLLLLAKHDEQWTLEMKQTNLNSLVSESAKVFQNAYNRSVLLNSKEELKLVTDEQKLKQILFIFLDNARKYSEDAITITIEKANETPTIRIEDRGIGIPKQDLSKVFDRFYRVDKARSRKQGGTGLGLAMAKELADALGVRIELNSLEGIGTTVTLIFSENSHVHQL</sequence>
<dbReference type="Pfam" id="PF00672">
    <property type="entry name" value="HAMP"/>
    <property type="match status" value="1"/>
</dbReference>
<evidence type="ECO:0000259" key="16">
    <source>
        <dbReference type="PROSITE" id="PS50885"/>
    </source>
</evidence>
<keyword evidence="9 17" id="KW-0418">Kinase</keyword>
<dbReference type="CDD" id="cd06225">
    <property type="entry name" value="HAMP"/>
    <property type="match status" value="1"/>
</dbReference>
<dbReference type="EC" id="2.7.13.3" evidence="3"/>
<keyword evidence="4" id="KW-1003">Cell membrane</keyword>
<evidence type="ECO:0000256" key="8">
    <source>
        <dbReference type="ARBA" id="ARBA00022741"/>
    </source>
</evidence>
<evidence type="ECO:0000256" key="12">
    <source>
        <dbReference type="ARBA" id="ARBA00023012"/>
    </source>
</evidence>
<keyword evidence="8" id="KW-0547">Nucleotide-binding</keyword>